<dbReference type="OrthoDB" id="3204419at2759"/>
<protein>
    <submittedName>
        <fullName evidence="2">Uncharacterized protein</fullName>
    </submittedName>
</protein>
<evidence type="ECO:0000256" key="1">
    <source>
        <dbReference type="SAM" id="MobiDB-lite"/>
    </source>
</evidence>
<sequence>MLSCFRPHSAHSDLPGSAHTSPKYQRTLPSNQSETDATGALWILSSEWTPGKPTGRGRRLTMPPTEALKDIRDLFSRLSSNFHGSLPLKTDDESSGADWTYAETKHYTMKLQALWDELNMLKVKQEEEDIKQGLLIAMDAAISQAQVWIEQKRALALSDEEHSHARAERRARKAQVPQLGCVIS</sequence>
<keyword evidence="3" id="KW-1185">Reference proteome</keyword>
<name>A0A0B7FNI6_THACB</name>
<dbReference type="Proteomes" id="UP000059188">
    <property type="component" value="Unassembled WGS sequence"/>
</dbReference>
<feature type="region of interest" description="Disordered" evidence="1">
    <location>
        <begin position="1"/>
        <end position="33"/>
    </location>
</feature>
<reference evidence="2 3" key="1">
    <citation type="submission" date="2014-11" db="EMBL/GenBank/DDBJ databases">
        <authorList>
            <person name="Wibberg Daniel"/>
        </authorList>
    </citation>
    <scope>NUCLEOTIDE SEQUENCE [LARGE SCALE GENOMIC DNA]</scope>
    <source>
        <strain evidence="2">Rhizoctonia solani AG1-IB 7/3/14</strain>
    </source>
</reference>
<gene>
    <name evidence="2" type="ORF">RSOLAG1IB_03178</name>
</gene>
<dbReference type="AlphaFoldDB" id="A0A0B7FNI6"/>
<accession>A0A0B7FNI6</accession>
<dbReference type="EMBL" id="LN679103">
    <property type="protein sequence ID" value="CEL59245.1"/>
    <property type="molecule type" value="Genomic_DNA"/>
</dbReference>
<evidence type="ECO:0000313" key="2">
    <source>
        <dbReference type="EMBL" id="CEL59245.1"/>
    </source>
</evidence>
<organism evidence="2 3">
    <name type="scientific">Thanatephorus cucumeris (strain AG1-IB / isolate 7/3/14)</name>
    <name type="common">Lettuce bottom rot fungus</name>
    <name type="synonym">Rhizoctonia solani</name>
    <dbReference type="NCBI Taxonomy" id="1108050"/>
    <lineage>
        <taxon>Eukaryota</taxon>
        <taxon>Fungi</taxon>
        <taxon>Dikarya</taxon>
        <taxon>Basidiomycota</taxon>
        <taxon>Agaricomycotina</taxon>
        <taxon>Agaricomycetes</taxon>
        <taxon>Cantharellales</taxon>
        <taxon>Ceratobasidiaceae</taxon>
        <taxon>Rhizoctonia</taxon>
        <taxon>Rhizoctonia solani AG-1</taxon>
    </lineage>
</organism>
<evidence type="ECO:0000313" key="3">
    <source>
        <dbReference type="Proteomes" id="UP000059188"/>
    </source>
</evidence>
<feature type="compositionally biased region" description="Polar residues" evidence="1">
    <location>
        <begin position="18"/>
        <end position="33"/>
    </location>
</feature>
<proteinExistence type="predicted"/>